<reference evidence="13 14" key="1">
    <citation type="submission" date="2020-01" db="EMBL/GenBank/DDBJ databases">
        <authorList>
            <person name="Gupta K D."/>
        </authorList>
    </citation>
    <scope>NUCLEOTIDE SEQUENCE [LARGE SCALE GENOMIC DNA]</scope>
</reference>
<gene>
    <name evidence="13" type="ORF">AAE3_LOCUS11190</name>
</gene>
<evidence type="ECO:0000256" key="9">
    <source>
        <dbReference type="ARBA" id="ARBA00047974"/>
    </source>
</evidence>
<evidence type="ECO:0000256" key="7">
    <source>
        <dbReference type="ARBA" id="ARBA00022798"/>
    </source>
</evidence>
<keyword evidence="4" id="KW-0808">Transferase</keyword>
<keyword evidence="8" id="KW-0067">ATP-binding</keyword>
<evidence type="ECO:0000256" key="8">
    <source>
        <dbReference type="ARBA" id="ARBA00022840"/>
    </source>
</evidence>
<dbReference type="FunFam" id="1.25.40.340:FF:000001">
    <property type="entry name" value="Dihydroxyacetone kinase 1"/>
    <property type="match status" value="1"/>
</dbReference>
<comment type="similarity">
    <text evidence="3">Belongs to the dihydroxyacetone kinase (DAK) family.</text>
</comment>
<dbReference type="Gene3D" id="1.25.40.340">
    <property type="match status" value="1"/>
</dbReference>
<evidence type="ECO:0000259" key="12">
    <source>
        <dbReference type="PROSITE" id="PS51481"/>
    </source>
</evidence>
<evidence type="ECO:0000256" key="3">
    <source>
        <dbReference type="ARBA" id="ARBA00008757"/>
    </source>
</evidence>
<evidence type="ECO:0000313" key="14">
    <source>
        <dbReference type="Proteomes" id="UP000467700"/>
    </source>
</evidence>
<dbReference type="InterPro" id="IPR004006">
    <property type="entry name" value="DhaK_dom"/>
</dbReference>
<keyword evidence="5" id="KW-0547">Nucleotide-binding</keyword>
<feature type="domain" description="DhaL" evidence="11">
    <location>
        <begin position="467"/>
        <end position="688"/>
    </location>
</feature>
<evidence type="ECO:0000256" key="6">
    <source>
        <dbReference type="ARBA" id="ARBA00022777"/>
    </source>
</evidence>
<dbReference type="InterPro" id="IPR036117">
    <property type="entry name" value="DhaL_dom_sf"/>
</dbReference>
<dbReference type="PANTHER" id="PTHR28629">
    <property type="entry name" value="TRIOKINASE/FMN CYCLASE"/>
    <property type="match status" value="1"/>
</dbReference>
<evidence type="ECO:0000256" key="4">
    <source>
        <dbReference type="ARBA" id="ARBA00022679"/>
    </source>
</evidence>
<sequence length="709" mass="74216">MSSHQLSPAPEIATANSPMTTKHLYDTTDGLVLKALRGFVAMSPGVCLHEGSKTVFLPPSSHRPEQRVAVIAGGGAGHEPAHAGYVGSGMLSAAVCGEVFASPSAKQIGCAIALASAGERCGDGEETSAQDLKTGRDVLVVINNYTGDRLNFGLAIEKARVLLAPLRIDSVVVADDVSRLPLFLPTSEPNNTTEPLVGARGLAANILVCKLLGALAFAGTPLSVVKSFGDAVVAHLATVGVGLEHCHIPGHNIPSGGNGLGAKECEVGLGLHNEAGMKRRALDRVETLVDEMVGMILGSTEGGFVRARKSEEAEEEKDEVVLFVNNLGGMSQLEMGALVDDVPTRLARSRIYPRRIYSSSYMTSLNAPGFSISLLNVSAVQKTYHTQIHNNTRVASEFARYPLIDLYDLLDAPTDAPLWLGVRAHWPSTPTPVDFKADIADRILGSLQPTQLANVEPEERRRRSGDGITKAALRGACKNVLAVETELTAFDTIVGDGDCGATFARGAKALLKALDENQITLDSEGLGDTVQEIADLLEDSMCGTIGALFAIFLTALSSSLRTVSPTQGSTNAIETWSTALSQALSALSAYTPARPGDRTIVDAIYPFVNALSASASSTGSTSSVQEVLVHSVAQAREGAERTRGMKARLGRAAYLSGTDASRGGGGQELWPPDPGAWGVAAILEGLVDGLRGRLEQDGGGDAVGPKVSN</sequence>
<dbReference type="Gene3D" id="3.30.1180.20">
    <property type="entry name" value="Dihydroxyacetone kinase, domain 2"/>
    <property type="match status" value="1"/>
</dbReference>
<keyword evidence="14" id="KW-1185">Reference proteome</keyword>
<dbReference type="SUPFAM" id="SSF82549">
    <property type="entry name" value="DAK1/DegV-like"/>
    <property type="match status" value="1"/>
</dbReference>
<comment type="function">
    <text evidence="1">Catalyzes both the phosphorylation of dihydroxyacetone and of glyceraldehyde.</text>
</comment>
<protein>
    <recommendedName>
        <fullName evidence="15">Dihydroxyacetone kinase</fullName>
    </recommendedName>
</protein>
<dbReference type="PROSITE" id="PS51481">
    <property type="entry name" value="DHAK"/>
    <property type="match status" value="1"/>
</dbReference>
<dbReference type="SUPFAM" id="SSF101473">
    <property type="entry name" value="DhaL-like"/>
    <property type="match status" value="1"/>
</dbReference>
<dbReference type="GO" id="GO:0050354">
    <property type="term" value="F:triokinase activity"/>
    <property type="evidence" value="ECO:0007669"/>
    <property type="project" value="UniProtKB-EC"/>
</dbReference>
<comment type="catalytic activity">
    <reaction evidence="9">
        <text>D-glyceraldehyde + ATP = D-glyceraldehyde 3-phosphate + ADP + H(+)</text>
        <dbReference type="Rhea" id="RHEA:13941"/>
        <dbReference type="ChEBI" id="CHEBI:15378"/>
        <dbReference type="ChEBI" id="CHEBI:17378"/>
        <dbReference type="ChEBI" id="CHEBI:30616"/>
        <dbReference type="ChEBI" id="CHEBI:59776"/>
        <dbReference type="ChEBI" id="CHEBI:456216"/>
        <dbReference type="EC" id="2.7.1.28"/>
    </reaction>
</comment>
<dbReference type="GO" id="GO:0005829">
    <property type="term" value="C:cytosol"/>
    <property type="evidence" value="ECO:0007669"/>
    <property type="project" value="TreeGrafter"/>
</dbReference>
<organism evidence="13 14">
    <name type="scientific">Cyclocybe aegerita</name>
    <name type="common">Black poplar mushroom</name>
    <name type="synonym">Agrocybe aegerita</name>
    <dbReference type="NCBI Taxonomy" id="1973307"/>
    <lineage>
        <taxon>Eukaryota</taxon>
        <taxon>Fungi</taxon>
        <taxon>Dikarya</taxon>
        <taxon>Basidiomycota</taxon>
        <taxon>Agaricomycotina</taxon>
        <taxon>Agaricomycetes</taxon>
        <taxon>Agaricomycetidae</taxon>
        <taxon>Agaricales</taxon>
        <taxon>Agaricineae</taxon>
        <taxon>Bolbitiaceae</taxon>
        <taxon>Cyclocybe</taxon>
    </lineage>
</organism>
<dbReference type="InterPro" id="IPR004007">
    <property type="entry name" value="DhaL_dom"/>
</dbReference>
<dbReference type="PANTHER" id="PTHR28629:SF14">
    <property type="entry name" value="DIHYDROXYACETONE KINASE 1"/>
    <property type="match status" value="1"/>
</dbReference>
<comment type="pathway">
    <text evidence="2">Polyol metabolism; glycerol fermentation; glycerone phosphate from glycerol (oxidative route): step 2/2.</text>
</comment>
<comment type="caution">
    <text evidence="13">The sequence shown here is derived from an EMBL/GenBank/DDBJ whole genome shotgun (WGS) entry which is preliminary data.</text>
</comment>
<keyword evidence="7" id="KW-0319">Glycerol metabolism</keyword>
<name>A0A8S0W3P7_CYCAE</name>
<accession>A0A8S0W3P7</accession>
<dbReference type="Proteomes" id="UP000467700">
    <property type="component" value="Unassembled WGS sequence"/>
</dbReference>
<comment type="catalytic activity">
    <reaction evidence="10">
        <text>dihydroxyacetone + ATP = dihydroxyacetone phosphate + ADP + H(+)</text>
        <dbReference type="Rhea" id="RHEA:15773"/>
        <dbReference type="ChEBI" id="CHEBI:15378"/>
        <dbReference type="ChEBI" id="CHEBI:16016"/>
        <dbReference type="ChEBI" id="CHEBI:30616"/>
        <dbReference type="ChEBI" id="CHEBI:57642"/>
        <dbReference type="ChEBI" id="CHEBI:456216"/>
        <dbReference type="EC" id="2.7.1.29"/>
    </reaction>
</comment>
<dbReference type="Pfam" id="PF02733">
    <property type="entry name" value="Dak1"/>
    <property type="match status" value="1"/>
</dbReference>
<evidence type="ECO:0000256" key="1">
    <source>
        <dbReference type="ARBA" id="ARBA00003264"/>
    </source>
</evidence>
<evidence type="ECO:0000256" key="5">
    <source>
        <dbReference type="ARBA" id="ARBA00022741"/>
    </source>
</evidence>
<dbReference type="InterPro" id="IPR050861">
    <property type="entry name" value="Dihydroxyacetone_Kinase"/>
</dbReference>
<evidence type="ECO:0000256" key="2">
    <source>
        <dbReference type="ARBA" id="ARBA00004778"/>
    </source>
</evidence>
<dbReference type="Gene3D" id="3.40.50.10440">
    <property type="entry name" value="Dihydroxyacetone kinase, domain 1"/>
    <property type="match status" value="1"/>
</dbReference>
<dbReference type="Pfam" id="PF02734">
    <property type="entry name" value="Dak2"/>
    <property type="match status" value="1"/>
</dbReference>
<dbReference type="GO" id="GO:0004371">
    <property type="term" value="F:glycerone kinase activity"/>
    <property type="evidence" value="ECO:0007669"/>
    <property type="project" value="UniProtKB-EC"/>
</dbReference>
<dbReference type="FunFam" id="3.30.1180.20:FF:000001">
    <property type="entry name" value="Dihydroxyacetone kinase 1"/>
    <property type="match status" value="1"/>
</dbReference>
<proteinExistence type="inferred from homology"/>
<evidence type="ECO:0000313" key="13">
    <source>
        <dbReference type="EMBL" id="CAA7268945.1"/>
    </source>
</evidence>
<evidence type="ECO:0008006" key="15">
    <source>
        <dbReference type="Google" id="ProtNLM"/>
    </source>
</evidence>
<evidence type="ECO:0000259" key="11">
    <source>
        <dbReference type="PROSITE" id="PS51480"/>
    </source>
</evidence>
<dbReference type="AlphaFoldDB" id="A0A8S0W3P7"/>
<dbReference type="GO" id="GO:0005524">
    <property type="term" value="F:ATP binding"/>
    <property type="evidence" value="ECO:0007669"/>
    <property type="project" value="UniProtKB-KW"/>
</dbReference>
<evidence type="ECO:0000256" key="10">
    <source>
        <dbReference type="ARBA" id="ARBA00048898"/>
    </source>
</evidence>
<dbReference type="GO" id="GO:0019563">
    <property type="term" value="P:glycerol catabolic process"/>
    <property type="evidence" value="ECO:0007669"/>
    <property type="project" value="TreeGrafter"/>
</dbReference>
<dbReference type="PROSITE" id="PS51480">
    <property type="entry name" value="DHAL"/>
    <property type="match status" value="1"/>
</dbReference>
<dbReference type="SMART" id="SM01120">
    <property type="entry name" value="Dak2"/>
    <property type="match status" value="1"/>
</dbReference>
<dbReference type="EMBL" id="CACVBS010000072">
    <property type="protein sequence ID" value="CAA7268945.1"/>
    <property type="molecule type" value="Genomic_DNA"/>
</dbReference>
<feature type="domain" description="DhaK" evidence="12">
    <location>
        <begin position="27"/>
        <end position="419"/>
    </location>
</feature>
<dbReference type="OrthoDB" id="1724672at2759"/>
<keyword evidence="6" id="KW-0418">Kinase</keyword>